<sequence>MVSAKLLTAALAAALPASALPNFVKRENAASPQTITVTIPAQPTETGPAVYDWTKGGVKEFTIHQSCNATERVQLRQGLNEAITVATHARDHILRFGNSSEFYRKYFGKAPTGEPIGWLDKLINGDKNGLIFRCDDIDGNCKQDGWGGHWRGANATSETVICPLSYATRKPLNAICGFGYTVAGGKLAWTFAGDLIHRAYHLPLIGQDTVSHYADSYDECLQLAKTKPEQAVRNTHSLQYFALDVYAYDIALPGVGCTGKPAAAAPAPAPAASSASGTGKAAPSPTKTAGTECHTHDNGDVHCS</sequence>
<dbReference type="FunFam" id="3.40.390.10:FF:000043">
    <property type="entry name" value="Major allergen Asp F2"/>
    <property type="match status" value="1"/>
</dbReference>
<keyword evidence="8" id="KW-1185">Reference proteome</keyword>
<dbReference type="Proteomes" id="UP000319257">
    <property type="component" value="Unassembled WGS sequence"/>
</dbReference>
<comment type="similarity">
    <text evidence="3">Belongs to the ZPS1 family.</text>
</comment>
<feature type="compositionally biased region" description="Basic and acidic residues" evidence="4">
    <location>
        <begin position="293"/>
        <end position="304"/>
    </location>
</feature>
<evidence type="ECO:0000313" key="8">
    <source>
        <dbReference type="Proteomes" id="UP000319257"/>
    </source>
</evidence>
<evidence type="ECO:0000256" key="2">
    <source>
        <dbReference type="ARBA" id="ARBA00023180"/>
    </source>
</evidence>
<dbReference type="PANTHER" id="PTHR39399">
    <property type="entry name" value="PROTEIN ZPS1"/>
    <property type="match status" value="1"/>
</dbReference>
<evidence type="ECO:0000259" key="6">
    <source>
        <dbReference type="Pfam" id="PF13933"/>
    </source>
</evidence>
<feature type="region of interest" description="Disordered" evidence="4">
    <location>
        <begin position="268"/>
        <end position="304"/>
    </location>
</feature>
<dbReference type="GO" id="GO:0008237">
    <property type="term" value="F:metallopeptidase activity"/>
    <property type="evidence" value="ECO:0007669"/>
    <property type="project" value="InterPro"/>
</dbReference>
<dbReference type="AlphaFoldDB" id="A0A507B186"/>
<dbReference type="GeneID" id="41967813"/>
<keyword evidence="2" id="KW-0325">Glycoprotein</keyword>
<evidence type="ECO:0000313" key="7">
    <source>
        <dbReference type="EMBL" id="TPX16032.1"/>
    </source>
</evidence>
<dbReference type="Pfam" id="PF13933">
    <property type="entry name" value="HRXXH"/>
    <property type="match status" value="1"/>
</dbReference>
<name>A0A507B186_9PEZI</name>
<evidence type="ECO:0000256" key="5">
    <source>
        <dbReference type="SAM" id="SignalP"/>
    </source>
</evidence>
<dbReference type="GO" id="GO:0009277">
    <property type="term" value="C:fungal-type cell wall"/>
    <property type="evidence" value="ECO:0007669"/>
    <property type="project" value="TreeGrafter"/>
</dbReference>
<dbReference type="CDD" id="cd11307">
    <property type="entry name" value="M35_Asp_f2_like"/>
    <property type="match status" value="1"/>
</dbReference>
<dbReference type="GO" id="GO:0009986">
    <property type="term" value="C:cell surface"/>
    <property type="evidence" value="ECO:0007669"/>
    <property type="project" value="TreeGrafter"/>
</dbReference>
<dbReference type="EMBL" id="SKBQ01000001">
    <property type="protein sequence ID" value="TPX16032.1"/>
    <property type="molecule type" value="Genomic_DNA"/>
</dbReference>
<dbReference type="InterPro" id="IPR024079">
    <property type="entry name" value="MetalloPept_cat_dom_sf"/>
</dbReference>
<dbReference type="GO" id="GO:0005576">
    <property type="term" value="C:extracellular region"/>
    <property type="evidence" value="ECO:0007669"/>
    <property type="project" value="TreeGrafter"/>
</dbReference>
<dbReference type="SUPFAM" id="SSF55486">
    <property type="entry name" value="Metalloproteases ('zincins'), catalytic domain"/>
    <property type="match status" value="1"/>
</dbReference>
<evidence type="ECO:0000256" key="4">
    <source>
        <dbReference type="SAM" id="MobiDB-lite"/>
    </source>
</evidence>
<gene>
    <name evidence="7" type="ORF">E0L32_000366</name>
</gene>
<dbReference type="GO" id="GO:0005178">
    <property type="term" value="F:integrin binding"/>
    <property type="evidence" value="ECO:0007669"/>
    <property type="project" value="TreeGrafter"/>
</dbReference>
<dbReference type="OrthoDB" id="4689212at2759"/>
<dbReference type="RefSeq" id="XP_030997743.1">
    <property type="nucleotide sequence ID" value="XM_031137984.1"/>
</dbReference>
<proteinExistence type="inferred from homology"/>
<feature type="domain" description="Putative peptidase" evidence="6">
    <location>
        <begin position="36"/>
        <end position="260"/>
    </location>
</feature>
<organism evidence="7 8">
    <name type="scientific">Thyridium curvatum</name>
    <dbReference type="NCBI Taxonomy" id="1093900"/>
    <lineage>
        <taxon>Eukaryota</taxon>
        <taxon>Fungi</taxon>
        <taxon>Dikarya</taxon>
        <taxon>Ascomycota</taxon>
        <taxon>Pezizomycotina</taxon>
        <taxon>Sordariomycetes</taxon>
        <taxon>Sordariomycetidae</taxon>
        <taxon>Thyridiales</taxon>
        <taxon>Thyridiaceae</taxon>
        <taxon>Thyridium</taxon>
    </lineage>
</organism>
<feature type="chain" id="PRO_5021376823" description="Putative peptidase domain-containing protein" evidence="5">
    <location>
        <begin position="20"/>
        <end position="304"/>
    </location>
</feature>
<feature type="compositionally biased region" description="Low complexity" evidence="4">
    <location>
        <begin position="268"/>
        <end position="285"/>
    </location>
</feature>
<protein>
    <recommendedName>
        <fullName evidence="6">Putative peptidase domain-containing protein</fullName>
    </recommendedName>
</protein>
<dbReference type="InterPro" id="IPR029482">
    <property type="entry name" value="HRXXH"/>
</dbReference>
<dbReference type="GO" id="GO:0008270">
    <property type="term" value="F:zinc ion binding"/>
    <property type="evidence" value="ECO:0007669"/>
    <property type="project" value="TreeGrafter"/>
</dbReference>
<accession>A0A507B186</accession>
<evidence type="ECO:0000256" key="1">
    <source>
        <dbReference type="ARBA" id="ARBA00022729"/>
    </source>
</evidence>
<dbReference type="InterPro" id="IPR039124">
    <property type="entry name" value="PRA1-like"/>
</dbReference>
<dbReference type="STRING" id="1093900.A0A507B186"/>
<reference evidence="7 8" key="1">
    <citation type="submission" date="2019-06" db="EMBL/GenBank/DDBJ databases">
        <title>Draft genome sequence of the filamentous fungus Phialemoniopsis curvata isolated from diesel fuel.</title>
        <authorList>
            <person name="Varaljay V.A."/>
            <person name="Lyon W.J."/>
            <person name="Crouch A.L."/>
            <person name="Drake C.E."/>
            <person name="Hollomon J.M."/>
            <person name="Nadeau L.J."/>
            <person name="Nunn H.S."/>
            <person name="Stevenson B.S."/>
            <person name="Bojanowski C.L."/>
            <person name="Crookes-Goodson W.J."/>
        </authorList>
    </citation>
    <scope>NUCLEOTIDE SEQUENCE [LARGE SCALE GENOMIC DNA]</scope>
    <source>
        <strain evidence="7 8">D216</strain>
    </source>
</reference>
<feature type="signal peptide" evidence="5">
    <location>
        <begin position="1"/>
        <end position="19"/>
    </location>
</feature>
<dbReference type="Gene3D" id="3.40.390.10">
    <property type="entry name" value="Collagenase (Catalytic Domain)"/>
    <property type="match status" value="1"/>
</dbReference>
<keyword evidence="1 5" id="KW-0732">Signal</keyword>
<dbReference type="PANTHER" id="PTHR39399:SF1">
    <property type="entry name" value="PROTEIN ZPS1"/>
    <property type="match status" value="1"/>
</dbReference>
<dbReference type="InParanoid" id="A0A507B186"/>
<comment type="caution">
    <text evidence="7">The sequence shown here is derived from an EMBL/GenBank/DDBJ whole genome shotgun (WGS) entry which is preliminary data.</text>
</comment>
<evidence type="ECO:0000256" key="3">
    <source>
        <dbReference type="ARBA" id="ARBA00060890"/>
    </source>
</evidence>
<dbReference type="FunCoup" id="A0A507B186">
    <property type="interactions" value="12"/>
</dbReference>